<dbReference type="EMBL" id="CAJJDP010000028">
    <property type="protein sequence ID" value="CAD8153436.1"/>
    <property type="molecule type" value="Genomic_DNA"/>
</dbReference>
<name>A0A8S1TRA2_PAROT</name>
<comment type="caution">
    <text evidence="1">The sequence shown here is derived from an EMBL/GenBank/DDBJ whole genome shotgun (WGS) entry which is preliminary data.</text>
</comment>
<protein>
    <submittedName>
        <fullName evidence="1">Uncharacterized protein</fullName>
    </submittedName>
</protein>
<gene>
    <name evidence="1" type="ORF">POCTA_138.1.T0280003</name>
</gene>
<sequence length="37" mass="4436">MKDQSSEQNSDQLDQIHNFNELKSSIQQGQRLYQKRL</sequence>
<organism evidence="1 2">
    <name type="scientific">Paramecium octaurelia</name>
    <dbReference type="NCBI Taxonomy" id="43137"/>
    <lineage>
        <taxon>Eukaryota</taxon>
        <taxon>Sar</taxon>
        <taxon>Alveolata</taxon>
        <taxon>Ciliophora</taxon>
        <taxon>Intramacronucleata</taxon>
        <taxon>Oligohymenophorea</taxon>
        <taxon>Peniculida</taxon>
        <taxon>Parameciidae</taxon>
        <taxon>Paramecium</taxon>
    </lineage>
</organism>
<accession>A0A8S1TRA2</accession>
<evidence type="ECO:0000313" key="2">
    <source>
        <dbReference type="Proteomes" id="UP000683925"/>
    </source>
</evidence>
<dbReference type="Proteomes" id="UP000683925">
    <property type="component" value="Unassembled WGS sequence"/>
</dbReference>
<dbReference type="AlphaFoldDB" id="A0A8S1TRA2"/>
<proteinExistence type="predicted"/>
<keyword evidence="2" id="KW-1185">Reference proteome</keyword>
<evidence type="ECO:0000313" key="1">
    <source>
        <dbReference type="EMBL" id="CAD8153436.1"/>
    </source>
</evidence>
<reference evidence="1" key="1">
    <citation type="submission" date="2021-01" db="EMBL/GenBank/DDBJ databases">
        <authorList>
            <consortium name="Genoscope - CEA"/>
            <person name="William W."/>
        </authorList>
    </citation>
    <scope>NUCLEOTIDE SEQUENCE</scope>
</reference>